<accession>A0A6J6FT45</accession>
<dbReference type="EMBL" id="CAEZTS010000171">
    <property type="protein sequence ID" value="CAB4590153.1"/>
    <property type="molecule type" value="Genomic_DNA"/>
</dbReference>
<proteinExistence type="predicted"/>
<name>A0A6J6FT45_9ZZZZ</name>
<dbReference type="AlphaFoldDB" id="A0A6J6FT45"/>
<gene>
    <name evidence="1" type="ORF">UFOPK1722_01594</name>
</gene>
<organism evidence="1">
    <name type="scientific">freshwater metagenome</name>
    <dbReference type="NCBI Taxonomy" id="449393"/>
    <lineage>
        <taxon>unclassified sequences</taxon>
        <taxon>metagenomes</taxon>
        <taxon>ecological metagenomes</taxon>
    </lineage>
</organism>
<evidence type="ECO:0000313" key="1">
    <source>
        <dbReference type="EMBL" id="CAB4590153.1"/>
    </source>
</evidence>
<protein>
    <submittedName>
        <fullName evidence="1">Unannotated protein</fullName>
    </submittedName>
</protein>
<sequence length="74" mass="8180">MNVLVGPVPAAFTADIRNTYHGFPYPPLRKLCNPVAVNVVLPAPIVRPYSVHDVMLVVHSSIRYWVIGLPLLFG</sequence>
<reference evidence="1" key="1">
    <citation type="submission" date="2020-05" db="EMBL/GenBank/DDBJ databases">
        <authorList>
            <person name="Chiriac C."/>
            <person name="Salcher M."/>
            <person name="Ghai R."/>
            <person name="Kavagutti S V."/>
        </authorList>
    </citation>
    <scope>NUCLEOTIDE SEQUENCE</scope>
</reference>